<keyword evidence="2" id="KW-0812">Transmembrane</keyword>
<evidence type="ECO:0000313" key="7">
    <source>
        <dbReference type="EMBL" id="SEA76667.1"/>
    </source>
</evidence>
<feature type="domain" description="Cell envelope-related transcriptional attenuator" evidence="6">
    <location>
        <begin position="87"/>
        <end position="236"/>
    </location>
</feature>
<organism evidence="7 8">
    <name type="scientific">Thalassobacillus cyri</name>
    <dbReference type="NCBI Taxonomy" id="571932"/>
    <lineage>
        <taxon>Bacteria</taxon>
        <taxon>Bacillati</taxon>
        <taxon>Bacillota</taxon>
        <taxon>Bacilli</taxon>
        <taxon>Bacillales</taxon>
        <taxon>Bacillaceae</taxon>
        <taxon>Thalassobacillus</taxon>
    </lineage>
</organism>
<comment type="similarity">
    <text evidence="1">Belongs to the LytR/CpsA/Psr (LCP) family.</text>
</comment>
<keyword evidence="5" id="KW-0175">Coiled coil</keyword>
<dbReference type="NCBIfam" id="TIGR00350">
    <property type="entry name" value="lytR_cpsA_psr"/>
    <property type="match status" value="1"/>
</dbReference>
<keyword evidence="4" id="KW-1133">Transmembrane helix</keyword>
<accession>A0A1H4DVN8</accession>
<evidence type="ECO:0000256" key="3">
    <source>
        <dbReference type="ARBA" id="ARBA00022968"/>
    </source>
</evidence>
<feature type="coiled-coil region" evidence="5">
    <location>
        <begin position="40"/>
        <end position="67"/>
    </location>
</feature>
<keyword evidence="4" id="KW-0472">Membrane</keyword>
<name>A0A1H4DVN8_9BACI</name>
<evidence type="ECO:0000256" key="1">
    <source>
        <dbReference type="ARBA" id="ARBA00006068"/>
    </source>
</evidence>
<evidence type="ECO:0000256" key="4">
    <source>
        <dbReference type="ARBA" id="ARBA00022989"/>
    </source>
</evidence>
<dbReference type="Pfam" id="PF03816">
    <property type="entry name" value="LytR_cpsA_psr"/>
    <property type="match status" value="1"/>
</dbReference>
<dbReference type="Gene3D" id="3.40.630.190">
    <property type="entry name" value="LCP protein"/>
    <property type="match status" value="1"/>
</dbReference>
<evidence type="ECO:0000313" key="8">
    <source>
        <dbReference type="Proteomes" id="UP000198584"/>
    </source>
</evidence>
<evidence type="ECO:0000259" key="6">
    <source>
        <dbReference type="Pfam" id="PF03816"/>
    </source>
</evidence>
<dbReference type="OrthoDB" id="27330at2"/>
<evidence type="ECO:0000256" key="5">
    <source>
        <dbReference type="SAM" id="Coils"/>
    </source>
</evidence>
<gene>
    <name evidence="7" type="ORF">SAMN05421743_10820</name>
</gene>
<reference evidence="7 8" key="1">
    <citation type="submission" date="2016-10" db="EMBL/GenBank/DDBJ databases">
        <authorList>
            <person name="de Groot N.N."/>
        </authorList>
    </citation>
    <scope>NUCLEOTIDE SEQUENCE [LARGE SCALE GENOMIC DNA]</scope>
    <source>
        <strain evidence="7 8">CCM7597</strain>
    </source>
</reference>
<dbReference type="PANTHER" id="PTHR33392">
    <property type="entry name" value="POLYISOPRENYL-TEICHOIC ACID--PEPTIDOGLYCAN TEICHOIC ACID TRANSFERASE TAGU"/>
    <property type="match status" value="1"/>
</dbReference>
<dbReference type="STRING" id="571932.SAMN05421743_10820"/>
<proteinExistence type="inferred from homology"/>
<dbReference type="InterPro" id="IPR004474">
    <property type="entry name" value="LytR_CpsA_psr"/>
</dbReference>
<dbReference type="AlphaFoldDB" id="A0A1H4DVN8"/>
<dbReference type="GO" id="GO:0071555">
    <property type="term" value="P:cell wall organization"/>
    <property type="evidence" value="ECO:0007669"/>
    <property type="project" value="UniProtKB-KW"/>
</dbReference>
<protein>
    <submittedName>
        <fullName evidence="7">Cell envelope-related function transcriptional attenuator common domain-containing protein</fullName>
    </submittedName>
</protein>
<dbReference type="RefSeq" id="WP_093045006.1">
    <property type="nucleotide sequence ID" value="NZ_FNQR01000008.1"/>
</dbReference>
<dbReference type="InterPro" id="IPR050922">
    <property type="entry name" value="LytR/CpsA/Psr_CW_biosynth"/>
</dbReference>
<dbReference type="PANTHER" id="PTHR33392:SF10">
    <property type="entry name" value="POLYISOPRENYL-TEICHOIC ACID--PEPTIDOGLYCAN TEICHOIC ACID TRANSFERASE TAGV"/>
    <property type="match status" value="1"/>
</dbReference>
<sequence>MNRADKRKKKRKRINKLVSFLLILLVTIGGGFGYIYYQTFKASKNSYDDLKRDKSDLRQESVEIMEDPISILLLGVEDYASSGATGRADSIMVVTFNQEKKSMKLVSIPRDTLVSIAGKGTEDKINHSFAFGGPKMTIETVEEFLDIPIDYYATINFEGFENVINIAGGVPVEVPFDFTEKNADKTKTLEYHEGEMLMNGEEALGYARMRKQDPRGDLGRADRQKQVLESLVQQLTKPGSFFKIDELTNEFGNNVTTNLQIGELFAFYKEYKNFNTNKIEKLELTGEGIRLNGVYYYNVYDSSINDVKLTLQEHLGMNTTASHG</sequence>
<keyword evidence="8" id="KW-1185">Reference proteome</keyword>
<dbReference type="EMBL" id="FNQR01000008">
    <property type="protein sequence ID" value="SEA76667.1"/>
    <property type="molecule type" value="Genomic_DNA"/>
</dbReference>
<keyword evidence="3" id="KW-0735">Signal-anchor</keyword>
<dbReference type="Proteomes" id="UP000198584">
    <property type="component" value="Unassembled WGS sequence"/>
</dbReference>
<evidence type="ECO:0000256" key="2">
    <source>
        <dbReference type="ARBA" id="ARBA00022692"/>
    </source>
</evidence>